<keyword evidence="8 13" id="KW-0949">S-adenosyl-L-methionine</keyword>
<protein>
    <recommendedName>
        <fullName evidence="3 13">Ribosomal RNA-processing protein 8</fullName>
        <ecNumber evidence="13">2.1.1.-</ecNumber>
    </recommendedName>
</protein>
<dbReference type="GO" id="GO:0008168">
    <property type="term" value="F:methyltransferase activity"/>
    <property type="evidence" value="ECO:0007669"/>
    <property type="project" value="UniProtKB-KW"/>
</dbReference>
<evidence type="ECO:0000313" key="15">
    <source>
        <dbReference type="EMBL" id="CAB0031692.1"/>
    </source>
</evidence>
<dbReference type="AlphaFoldDB" id="A0A6H5I9S7"/>
<evidence type="ECO:0000256" key="5">
    <source>
        <dbReference type="ARBA" id="ARBA00022552"/>
    </source>
</evidence>
<dbReference type="InterPro" id="IPR042036">
    <property type="entry name" value="RRP8_N"/>
</dbReference>
<gene>
    <name evidence="15" type="ORF">TBRA_LOCUS3659</name>
</gene>
<dbReference type="EC" id="2.1.1.-" evidence="13"/>
<keyword evidence="9" id="KW-0156">Chromatin regulator</keyword>
<dbReference type="Gene3D" id="1.10.10.2150">
    <property type="entry name" value="Ribosomal RNA-processing protein 8, N-terminal domain"/>
    <property type="match status" value="1"/>
</dbReference>
<sequence length="307" mass="35677">MKVKKRANTGPANKNQNTEKRKDYRKKNAEKKKEKNQSVVNKKEGNQSVVDKKDNKNLSVTKMKASQKIDNNPKRMNRKKQRELWNLPLRERMMTHLKASRFRFINEQLYTNDSNANKKLFQEDPSAFHAYHEGYKNQVEKWPMNPVDVIIKSLLKMPKEHIIADFGCGEAKIAETVPQTVHSFDLVAANEKVKECDIANTPLLTGRTNVVVFCLSLMGSNLSDYILEANRVLIQGGILKIAEVESRFEKIEDFIHQMKSYGFVNTWKDLSHNIFYFMDFKKTKDVSKTDAKKLPNLLLKSCMYKKR</sequence>
<keyword evidence="16" id="KW-1185">Reference proteome</keyword>
<evidence type="ECO:0000256" key="4">
    <source>
        <dbReference type="ARBA" id="ARBA00022491"/>
    </source>
</evidence>
<evidence type="ECO:0000256" key="1">
    <source>
        <dbReference type="ARBA" id="ARBA00004604"/>
    </source>
</evidence>
<evidence type="ECO:0000256" key="10">
    <source>
        <dbReference type="ARBA" id="ARBA00023015"/>
    </source>
</evidence>
<evidence type="ECO:0000256" key="2">
    <source>
        <dbReference type="ARBA" id="ARBA00006301"/>
    </source>
</evidence>
<evidence type="ECO:0000256" key="6">
    <source>
        <dbReference type="ARBA" id="ARBA00022603"/>
    </source>
</evidence>
<feature type="compositionally biased region" description="Basic and acidic residues" evidence="14">
    <location>
        <begin position="31"/>
        <end position="56"/>
    </location>
</feature>
<dbReference type="PANTHER" id="PTHR12787">
    <property type="entry name" value="RIBOSOMAL RNA-PROCESSING PROTEIN 8"/>
    <property type="match status" value="1"/>
</dbReference>
<evidence type="ECO:0000256" key="12">
    <source>
        <dbReference type="ARBA" id="ARBA00023242"/>
    </source>
</evidence>
<keyword evidence="5 13" id="KW-0698">rRNA processing</keyword>
<keyword evidence="10" id="KW-0805">Transcription regulation</keyword>
<comment type="subcellular location">
    <subcellularLocation>
        <location evidence="1 13">Nucleus</location>
        <location evidence="1 13">Nucleolus</location>
    </subcellularLocation>
</comment>
<dbReference type="FunFam" id="3.40.50.150:FF:000068">
    <property type="entry name" value="Ribosomal RNA-processing protein 8"/>
    <property type="match status" value="1"/>
</dbReference>
<evidence type="ECO:0000256" key="8">
    <source>
        <dbReference type="ARBA" id="ARBA00022691"/>
    </source>
</evidence>
<dbReference type="GO" id="GO:0046015">
    <property type="term" value="P:regulation of transcription by glucose"/>
    <property type="evidence" value="ECO:0007669"/>
    <property type="project" value="TreeGrafter"/>
</dbReference>
<dbReference type="InterPro" id="IPR007823">
    <property type="entry name" value="RRP8"/>
</dbReference>
<comment type="function">
    <text evidence="13">Probable methyltransferase required to silence rDNA.</text>
</comment>
<keyword evidence="7 13" id="KW-0808">Transferase</keyword>
<dbReference type="GO" id="GO:0005677">
    <property type="term" value="C:chromatin silencing complex"/>
    <property type="evidence" value="ECO:0007669"/>
    <property type="project" value="TreeGrafter"/>
</dbReference>
<dbReference type="InterPro" id="IPR029063">
    <property type="entry name" value="SAM-dependent_MTases_sf"/>
</dbReference>
<evidence type="ECO:0000256" key="9">
    <source>
        <dbReference type="ARBA" id="ARBA00022853"/>
    </source>
</evidence>
<dbReference type="FunFam" id="1.10.10.2150:FF:000001">
    <property type="entry name" value="Ribosomal RNA-processing protein 8"/>
    <property type="match status" value="1"/>
</dbReference>
<proteinExistence type="inferred from homology"/>
<dbReference type="Gene3D" id="3.40.50.150">
    <property type="entry name" value="Vaccinia Virus protein VP39"/>
    <property type="match status" value="1"/>
</dbReference>
<organism evidence="15 16">
    <name type="scientific">Trichogramma brassicae</name>
    <dbReference type="NCBI Taxonomy" id="86971"/>
    <lineage>
        <taxon>Eukaryota</taxon>
        <taxon>Metazoa</taxon>
        <taxon>Ecdysozoa</taxon>
        <taxon>Arthropoda</taxon>
        <taxon>Hexapoda</taxon>
        <taxon>Insecta</taxon>
        <taxon>Pterygota</taxon>
        <taxon>Neoptera</taxon>
        <taxon>Endopterygota</taxon>
        <taxon>Hymenoptera</taxon>
        <taxon>Apocrita</taxon>
        <taxon>Proctotrupomorpha</taxon>
        <taxon>Chalcidoidea</taxon>
        <taxon>Trichogrammatidae</taxon>
        <taxon>Trichogramma</taxon>
    </lineage>
</organism>
<feature type="region of interest" description="Disordered" evidence="14">
    <location>
        <begin position="1"/>
        <end position="78"/>
    </location>
</feature>
<evidence type="ECO:0000313" key="16">
    <source>
        <dbReference type="Proteomes" id="UP000479190"/>
    </source>
</evidence>
<dbReference type="GO" id="GO:0033553">
    <property type="term" value="C:rDNA heterochromatin"/>
    <property type="evidence" value="ECO:0007669"/>
    <property type="project" value="TreeGrafter"/>
</dbReference>
<reference evidence="15 16" key="1">
    <citation type="submission" date="2020-02" db="EMBL/GenBank/DDBJ databases">
        <authorList>
            <person name="Ferguson B K."/>
        </authorList>
    </citation>
    <scope>NUCLEOTIDE SEQUENCE [LARGE SCALE GENOMIC DNA]</scope>
</reference>
<evidence type="ECO:0000256" key="3">
    <source>
        <dbReference type="ARBA" id="ARBA00020203"/>
    </source>
</evidence>
<dbReference type="OrthoDB" id="10258825at2759"/>
<dbReference type="GO" id="GO:0042149">
    <property type="term" value="P:cellular response to glucose starvation"/>
    <property type="evidence" value="ECO:0007669"/>
    <property type="project" value="TreeGrafter"/>
</dbReference>
<dbReference type="GO" id="GO:0000183">
    <property type="term" value="P:rDNA heterochromatin formation"/>
    <property type="evidence" value="ECO:0007669"/>
    <property type="project" value="TreeGrafter"/>
</dbReference>
<keyword evidence="11" id="KW-0804">Transcription</keyword>
<dbReference type="Pfam" id="PF05148">
    <property type="entry name" value="Methyltransf_8"/>
    <property type="match status" value="1"/>
</dbReference>
<comment type="similarity">
    <text evidence="2 13">Belongs to the methyltransferase superfamily. RRP8 family.</text>
</comment>
<keyword evidence="6 13" id="KW-0489">Methyltransferase</keyword>
<keyword evidence="12 13" id="KW-0539">Nucleus</keyword>
<dbReference type="EMBL" id="CADCXV010000650">
    <property type="protein sequence ID" value="CAB0031692.1"/>
    <property type="molecule type" value="Genomic_DNA"/>
</dbReference>
<dbReference type="PANTHER" id="PTHR12787:SF0">
    <property type="entry name" value="RIBOSOMAL RNA-PROCESSING PROTEIN 8"/>
    <property type="match status" value="1"/>
</dbReference>
<evidence type="ECO:0000256" key="13">
    <source>
        <dbReference type="RuleBase" id="RU365074"/>
    </source>
</evidence>
<dbReference type="GO" id="GO:0006364">
    <property type="term" value="P:rRNA processing"/>
    <property type="evidence" value="ECO:0007669"/>
    <property type="project" value="UniProtKB-UniRule"/>
</dbReference>
<dbReference type="GO" id="GO:0005730">
    <property type="term" value="C:nucleolus"/>
    <property type="evidence" value="ECO:0007669"/>
    <property type="project" value="UniProtKB-SubCell"/>
</dbReference>
<dbReference type="SUPFAM" id="SSF53335">
    <property type="entry name" value="S-adenosyl-L-methionine-dependent methyltransferases"/>
    <property type="match status" value="1"/>
</dbReference>
<keyword evidence="4" id="KW-0678">Repressor</keyword>
<evidence type="ECO:0000256" key="14">
    <source>
        <dbReference type="SAM" id="MobiDB-lite"/>
    </source>
</evidence>
<evidence type="ECO:0000256" key="11">
    <source>
        <dbReference type="ARBA" id="ARBA00023163"/>
    </source>
</evidence>
<dbReference type="GO" id="GO:0032259">
    <property type="term" value="P:methylation"/>
    <property type="evidence" value="ECO:0007669"/>
    <property type="project" value="UniProtKB-KW"/>
</dbReference>
<accession>A0A6H5I9S7</accession>
<dbReference type="Proteomes" id="UP000479190">
    <property type="component" value="Unassembled WGS sequence"/>
</dbReference>
<name>A0A6H5I9S7_9HYME</name>
<evidence type="ECO:0000256" key="7">
    <source>
        <dbReference type="ARBA" id="ARBA00022679"/>
    </source>
</evidence>